<evidence type="ECO:0000256" key="1">
    <source>
        <dbReference type="SAM" id="Phobius"/>
    </source>
</evidence>
<keyword evidence="3" id="KW-0132">Cell division</keyword>
<dbReference type="PROSITE" id="PS50106">
    <property type="entry name" value="PDZ"/>
    <property type="match status" value="1"/>
</dbReference>
<accession>A0A2T0B9R9</accession>
<evidence type="ECO:0000313" key="3">
    <source>
        <dbReference type="EMBL" id="PRR80595.1"/>
    </source>
</evidence>
<feature type="transmembrane region" description="Helical" evidence="1">
    <location>
        <begin position="12"/>
        <end position="33"/>
    </location>
</feature>
<dbReference type="OrthoDB" id="198399at2"/>
<keyword evidence="1" id="KW-0472">Membrane</keyword>
<feature type="transmembrane region" description="Helical" evidence="1">
    <location>
        <begin position="141"/>
        <end position="160"/>
    </location>
</feature>
<feature type="transmembrane region" description="Helical" evidence="1">
    <location>
        <begin position="187"/>
        <end position="207"/>
    </location>
</feature>
<sequence>MNILLYTLKAVAFALTDPYSVFFLVILSVFLYIQNRKTSAMQKMIIGEQINSPFELTISQLVMGILAGTFGSIIMSYFGVVFYQNSAIEILFLISIFLMAFNTRFICFSYSGAILGGLSIVNTIIASIYGTKEIQLFKFDITSLMTMIAVLHFVEGLLVITDGSRGTVPVFSKREDKIIGGFIMKRYWALPIALFIILNSNYTVNMGDVVQMPNWWPIIHSTIPSDIFKKAVVMLVPFYGVLGYSSVTFTKTKRAKVRESGLLIIVYSIVLFFLAQLCYINIYYKILVVLFAPLAHEGIIYLQRYGELNREPLYVSEDGMKVLEVAPDSPADHMEIKSGDSLMAINDTEIETEDDILEMISNTPGDIILKMEKTNGVIKEVVYKAADRKSRLGVVFVPKFIPKDKVVVKLKDNTFSEVLNKIKNKDKDGDK</sequence>
<feature type="transmembrane region" description="Helical" evidence="1">
    <location>
        <begin position="227"/>
        <end position="249"/>
    </location>
</feature>
<dbReference type="InterPro" id="IPR036034">
    <property type="entry name" value="PDZ_sf"/>
</dbReference>
<reference evidence="3 4" key="1">
    <citation type="submission" date="2018-03" db="EMBL/GenBank/DDBJ databases">
        <title>Genome sequence of Clostridium liquoris DSM 100320.</title>
        <authorList>
            <person name="Poehlein A."/>
            <person name="Daniel R."/>
        </authorList>
    </citation>
    <scope>NUCLEOTIDE SEQUENCE [LARGE SCALE GENOMIC DNA]</scope>
    <source>
        <strain evidence="3 4">DSM 100320</strain>
    </source>
</reference>
<evidence type="ECO:0000313" key="4">
    <source>
        <dbReference type="Proteomes" id="UP000239706"/>
    </source>
</evidence>
<feature type="transmembrane region" description="Helical" evidence="1">
    <location>
        <begin position="108"/>
        <end position="129"/>
    </location>
</feature>
<evidence type="ECO:0000259" key="2">
    <source>
        <dbReference type="PROSITE" id="PS50106"/>
    </source>
</evidence>
<dbReference type="AlphaFoldDB" id="A0A2T0B9R9"/>
<dbReference type="Proteomes" id="UP000239706">
    <property type="component" value="Unassembled WGS sequence"/>
</dbReference>
<keyword evidence="1" id="KW-1133">Transmembrane helix</keyword>
<keyword evidence="4" id="KW-1185">Reference proteome</keyword>
<dbReference type="RefSeq" id="WP_106062391.1">
    <property type="nucleotide sequence ID" value="NZ_PVXO01000005.1"/>
</dbReference>
<comment type="caution">
    <text evidence="3">The sequence shown here is derived from an EMBL/GenBank/DDBJ whole genome shotgun (WGS) entry which is preliminary data.</text>
</comment>
<keyword evidence="1" id="KW-0812">Transmembrane</keyword>
<name>A0A2T0B9R9_9CLOT</name>
<feature type="transmembrane region" description="Helical" evidence="1">
    <location>
        <begin position="54"/>
        <end position="75"/>
    </location>
</feature>
<dbReference type="GO" id="GO:0051301">
    <property type="term" value="P:cell division"/>
    <property type="evidence" value="ECO:0007669"/>
    <property type="project" value="UniProtKB-KW"/>
</dbReference>
<dbReference type="Gene3D" id="2.30.42.10">
    <property type="match status" value="1"/>
</dbReference>
<protein>
    <submittedName>
        <fullName evidence="3">Cell division topological determinant MinJ</fullName>
    </submittedName>
</protein>
<dbReference type="InterPro" id="IPR041489">
    <property type="entry name" value="PDZ_6"/>
</dbReference>
<keyword evidence="3" id="KW-0131">Cell cycle</keyword>
<feature type="domain" description="PDZ" evidence="2">
    <location>
        <begin position="299"/>
        <end position="375"/>
    </location>
</feature>
<dbReference type="SUPFAM" id="SSF50156">
    <property type="entry name" value="PDZ domain-like"/>
    <property type="match status" value="1"/>
</dbReference>
<gene>
    <name evidence="3" type="primary">minJ</name>
    <name evidence="3" type="ORF">CLLI_01680</name>
</gene>
<feature type="transmembrane region" description="Helical" evidence="1">
    <location>
        <begin position="81"/>
        <end position="101"/>
    </location>
</feature>
<feature type="transmembrane region" description="Helical" evidence="1">
    <location>
        <begin position="261"/>
        <end position="284"/>
    </location>
</feature>
<proteinExistence type="predicted"/>
<dbReference type="Pfam" id="PF17820">
    <property type="entry name" value="PDZ_6"/>
    <property type="match status" value="1"/>
</dbReference>
<dbReference type="InterPro" id="IPR001478">
    <property type="entry name" value="PDZ"/>
</dbReference>
<organism evidence="3 4">
    <name type="scientific">Clostridium liquoris</name>
    <dbReference type="NCBI Taxonomy" id="1289519"/>
    <lineage>
        <taxon>Bacteria</taxon>
        <taxon>Bacillati</taxon>
        <taxon>Bacillota</taxon>
        <taxon>Clostridia</taxon>
        <taxon>Eubacteriales</taxon>
        <taxon>Clostridiaceae</taxon>
        <taxon>Clostridium</taxon>
    </lineage>
</organism>
<dbReference type="EMBL" id="PVXO01000005">
    <property type="protein sequence ID" value="PRR80595.1"/>
    <property type="molecule type" value="Genomic_DNA"/>
</dbReference>